<sequence>MASRTDSGLRYTRDTVAIDTPARPATSYTVGVPATPSPTRPYPHPVPPAPTIQNPSPPTRLTRCESAFMVGGGGGGSKACGGAGRRVGVRRGEACPACAGTTR</sequence>
<feature type="region of interest" description="Disordered" evidence="1">
    <location>
        <begin position="1"/>
        <end position="58"/>
    </location>
</feature>
<accession>A0AA37C2D0</accession>
<reference evidence="2" key="1">
    <citation type="submission" date="2022-09" db="EMBL/GenBank/DDBJ databases">
        <title>Whole genome shotgun sequence of Streptomyces albidoflavus NBRC 12854.</title>
        <authorList>
            <person name="Komaki H."/>
            <person name="Tamura T."/>
        </authorList>
    </citation>
    <scope>NUCLEOTIDE SEQUENCE</scope>
    <source>
        <strain evidence="2">NBRC 12854</strain>
    </source>
</reference>
<evidence type="ECO:0000256" key="1">
    <source>
        <dbReference type="SAM" id="MobiDB-lite"/>
    </source>
</evidence>
<dbReference type="EMBL" id="BNDZ01000005">
    <property type="protein sequence ID" value="GHI48058.1"/>
    <property type="molecule type" value="Genomic_DNA"/>
</dbReference>
<evidence type="ECO:0000313" key="3">
    <source>
        <dbReference type="Proteomes" id="UP001051844"/>
    </source>
</evidence>
<organism evidence="2 3">
    <name type="scientific">Streptomyces albidoflavus</name>
    <dbReference type="NCBI Taxonomy" id="1886"/>
    <lineage>
        <taxon>Bacteria</taxon>
        <taxon>Bacillati</taxon>
        <taxon>Actinomycetota</taxon>
        <taxon>Actinomycetes</taxon>
        <taxon>Kitasatosporales</taxon>
        <taxon>Streptomycetaceae</taxon>
        <taxon>Streptomyces</taxon>
        <taxon>Streptomyces albidoflavus group</taxon>
    </lineage>
</organism>
<protein>
    <submittedName>
        <fullName evidence="2">Uncharacterized protein</fullName>
    </submittedName>
</protein>
<dbReference type="AlphaFoldDB" id="A0AA37C2D0"/>
<feature type="compositionally biased region" description="Pro residues" evidence="1">
    <location>
        <begin position="35"/>
        <end position="58"/>
    </location>
</feature>
<gene>
    <name evidence="2" type="ORF">ScoT_42320</name>
</gene>
<proteinExistence type="predicted"/>
<name>A0AA37C2D0_9ACTN</name>
<comment type="caution">
    <text evidence="2">The sequence shown here is derived from an EMBL/GenBank/DDBJ whole genome shotgun (WGS) entry which is preliminary data.</text>
</comment>
<evidence type="ECO:0000313" key="2">
    <source>
        <dbReference type="EMBL" id="GHI48058.1"/>
    </source>
</evidence>
<dbReference type="Proteomes" id="UP001051844">
    <property type="component" value="Unassembled WGS sequence"/>
</dbReference>